<dbReference type="InterPro" id="IPR033140">
    <property type="entry name" value="Lipase_GDXG_put_SER_AS"/>
</dbReference>
<evidence type="ECO:0000256" key="3">
    <source>
        <dbReference type="PROSITE-ProRule" id="PRU10038"/>
    </source>
</evidence>
<dbReference type="PANTHER" id="PTHR48081">
    <property type="entry name" value="AB HYDROLASE SUPERFAMILY PROTEIN C4A8.06C"/>
    <property type="match status" value="1"/>
</dbReference>
<feature type="active site" evidence="3">
    <location>
        <position position="106"/>
    </location>
</feature>
<protein>
    <submittedName>
        <fullName evidence="5">Alpha/beta hydrolase</fullName>
    </submittedName>
</protein>
<dbReference type="Gene3D" id="3.40.50.1820">
    <property type="entry name" value="alpha/beta hydrolase"/>
    <property type="match status" value="1"/>
</dbReference>
<dbReference type="PROSITE" id="PS01174">
    <property type="entry name" value="LIPASE_GDXG_SER"/>
    <property type="match status" value="1"/>
</dbReference>
<dbReference type="EMBL" id="JADJEV010000004">
    <property type="protein sequence ID" value="MBK6974331.1"/>
    <property type="molecule type" value="Genomic_DNA"/>
</dbReference>
<sequence length="274" mass="30134">MSVDVVYGPDPQQRLDVIEPHGEGPFPVLLYFHGGGWISGDKASYERICRSLATKGFVTFNVNYRLAPRHRFPAQVQDVARAVDWVCRHAREYCGDASRMILAGDSAGAHLASWYGTAVGNQALQAAAGIDAPLPRTALRGIALFYGIYDVERVRACRFPFIDLYLRSLLSGSQTANAAMLELASPSRHIHADLPPIFICAGERDGLYPESVAYAQALRDRGADLTTLFFTKAQYREATHGFLYLHRRACARSALEEVGRFLARCAGRPADAVS</sequence>
<evidence type="ECO:0000256" key="1">
    <source>
        <dbReference type="ARBA" id="ARBA00010515"/>
    </source>
</evidence>
<dbReference type="AlphaFoldDB" id="A0A9D7E5W1"/>
<accession>A0A9D7E5W1</accession>
<dbReference type="Proteomes" id="UP000807785">
    <property type="component" value="Unassembled WGS sequence"/>
</dbReference>
<dbReference type="InterPro" id="IPR029058">
    <property type="entry name" value="AB_hydrolase_fold"/>
</dbReference>
<dbReference type="SUPFAM" id="SSF53474">
    <property type="entry name" value="alpha/beta-Hydrolases"/>
    <property type="match status" value="1"/>
</dbReference>
<evidence type="ECO:0000313" key="6">
    <source>
        <dbReference type="Proteomes" id="UP000807785"/>
    </source>
</evidence>
<comment type="caution">
    <text evidence="5">The sequence shown here is derived from an EMBL/GenBank/DDBJ whole genome shotgun (WGS) entry which is preliminary data.</text>
</comment>
<dbReference type="InterPro" id="IPR050300">
    <property type="entry name" value="GDXG_lipolytic_enzyme"/>
</dbReference>
<keyword evidence="2 5" id="KW-0378">Hydrolase</keyword>
<evidence type="ECO:0000313" key="5">
    <source>
        <dbReference type="EMBL" id="MBK6974331.1"/>
    </source>
</evidence>
<dbReference type="GO" id="GO:0016787">
    <property type="term" value="F:hydrolase activity"/>
    <property type="evidence" value="ECO:0007669"/>
    <property type="project" value="UniProtKB-KW"/>
</dbReference>
<feature type="domain" description="BD-FAE-like" evidence="4">
    <location>
        <begin position="15"/>
        <end position="209"/>
    </location>
</feature>
<evidence type="ECO:0000256" key="2">
    <source>
        <dbReference type="ARBA" id="ARBA00022801"/>
    </source>
</evidence>
<name>A0A9D7E5W1_9PROT</name>
<gene>
    <name evidence="5" type="ORF">IPH26_15755</name>
</gene>
<reference evidence="5" key="1">
    <citation type="submission" date="2020-10" db="EMBL/GenBank/DDBJ databases">
        <title>Connecting structure to function with the recovery of over 1000 high-quality activated sludge metagenome-assembled genomes encoding full-length rRNA genes using long-read sequencing.</title>
        <authorList>
            <person name="Singleton C.M."/>
            <person name="Petriglieri F."/>
            <person name="Kristensen J.M."/>
            <person name="Kirkegaard R.H."/>
            <person name="Michaelsen T.Y."/>
            <person name="Andersen M.H."/>
            <person name="Karst S.M."/>
            <person name="Dueholm M.S."/>
            <person name="Nielsen P.H."/>
            <person name="Albertsen M."/>
        </authorList>
    </citation>
    <scope>NUCLEOTIDE SEQUENCE</scope>
    <source>
        <strain evidence="5">Bjer_18-Q3-R1-45_BAT3C.347</strain>
    </source>
</reference>
<dbReference type="Pfam" id="PF20434">
    <property type="entry name" value="BD-FAE"/>
    <property type="match status" value="1"/>
</dbReference>
<organism evidence="5 6">
    <name type="scientific">Candidatus Methylophosphatis roskildensis</name>
    <dbReference type="NCBI Taxonomy" id="2899263"/>
    <lineage>
        <taxon>Bacteria</taxon>
        <taxon>Pseudomonadati</taxon>
        <taxon>Pseudomonadota</taxon>
        <taxon>Betaproteobacteria</taxon>
        <taxon>Nitrosomonadales</taxon>
        <taxon>Sterolibacteriaceae</taxon>
        <taxon>Candidatus Methylophosphatis</taxon>
    </lineage>
</organism>
<comment type="similarity">
    <text evidence="1">Belongs to the 'GDXG' lipolytic enzyme family.</text>
</comment>
<proteinExistence type="inferred from homology"/>
<evidence type="ECO:0000259" key="4">
    <source>
        <dbReference type="Pfam" id="PF20434"/>
    </source>
</evidence>
<dbReference type="InterPro" id="IPR049492">
    <property type="entry name" value="BD-FAE-like_dom"/>
</dbReference>